<dbReference type="InterPro" id="IPR029058">
    <property type="entry name" value="AB_hydrolase_fold"/>
</dbReference>
<reference evidence="7 8" key="1">
    <citation type="submission" date="2019-02" db="EMBL/GenBank/DDBJ databases">
        <title>Genomic Encyclopedia of Type Strains, Phase IV (KMG-IV): sequencing the most valuable type-strain genomes for metagenomic binning, comparative biology and taxonomic classification.</title>
        <authorList>
            <person name="Goeker M."/>
        </authorList>
    </citation>
    <scope>NUCLEOTIDE SEQUENCE [LARGE SCALE GENOMIC DNA]</scope>
    <source>
        <strain evidence="7 8">DSM 101727</strain>
    </source>
</reference>
<keyword evidence="3" id="KW-0378">Hydrolase</keyword>
<gene>
    <name evidence="7" type="ORF">EV193_102208</name>
</gene>
<dbReference type="Proteomes" id="UP000294257">
    <property type="component" value="Unassembled WGS sequence"/>
</dbReference>
<dbReference type="PANTHER" id="PTHR43248">
    <property type="entry name" value="2-SUCCINYL-6-HYDROXY-2,4-CYCLOHEXADIENE-1-CARBOXYLATE SYNTHASE"/>
    <property type="match status" value="1"/>
</dbReference>
<evidence type="ECO:0000256" key="2">
    <source>
        <dbReference type="ARBA" id="ARBA00022729"/>
    </source>
</evidence>
<dbReference type="AlphaFoldDB" id="A0A4Q7L161"/>
<proteinExistence type="inferred from homology"/>
<feature type="domain" description="Peptidase S33 tripeptidyl aminopeptidase-like C-terminal" evidence="6">
    <location>
        <begin position="424"/>
        <end position="526"/>
    </location>
</feature>
<comment type="similarity">
    <text evidence="1">Belongs to the peptidase S33 family.</text>
</comment>
<comment type="caution">
    <text evidence="7">The sequence shown here is derived from an EMBL/GenBank/DDBJ whole genome shotgun (WGS) entry which is preliminary data.</text>
</comment>
<dbReference type="InterPro" id="IPR051601">
    <property type="entry name" value="Serine_prot/Carboxylest_S33"/>
</dbReference>
<dbReference type="Pfam" id="PF00561">
    <property type="entry name" value="Abhydrolase_1"/>
    <property type="match status" value="1"/>
</dbReference>
<evidence type="ECO:0000259" key="5">
    <source>
        <dbReference type="Pfam" id="PF00561"/>
    </source>
</evidence>
<evidence type="ECO:0000313" key="7">
    <source>
        <dbReference type="EMBL" id="RZS43229.1"/>
    </source>
</evidence>
<keyword evidence="2 4" id="KW-0732">Signal</keyword>
<dbReference type="InterPro" id="IPR013595">
    <property type="entry name" value="Pept_S33_TAP-like_C"/>
</dbReference>
<dbReference type="InterPro" id="IPR000073">
    <property type="entry name" value="AB_hydrolase_1"/>
</dbReference>
<sequence length="544" mass="58664">MKTTKKLRVLAAAAGVAVAGVVAVALPSTGAAEPGAPAAAPAPAWGPCLDANLPGVPPEDRPKFSCAWYTVPLDHANPTGPSINLALMKRAADDPTRRIGSLFLNPGGPGGSGFRTPTRAKNWFEPEVLAKFDMVGFDPRGVAASTPLRCFATAEDAHVHSARTNVIPTTDEAEADITDAYQDYGKSCGQFSGGLIEHMSTADVARDLDLLRQAVGDKQLSFVGFSYGTLLGATYANMFPDKARALILDGNVDPKLRLSDGLDYDRQRTRGFEIALDAFLKRCKDVGPDCAFSDGDPRAKFDQIRDTLRQHPVVMPDGTAVDLYSFTDTVSGNLYSPEKLADTARLLAALHKVINPQAQARAGAERVDVKALLTAPKIARHDVEPDTPYATDDSYFAVNCTDKPFTHKITENPKIADTWEKESPTFGRYLSWSDPAGCTEWPVKNPQPYTGPWNNKTANPLLVIGNYYDPATQYEYARRMTEQLHSAELVSVDAFGHCILGDSSCVDKIAARYLVDGQMPPPGVVCHPDTQPFPGPPPAPAPKR</sequence>
<organism evidence="7 8">
    <name type="scientific">Herbihabitans rhizosphaerae</name>
    <dbReference type="NCBI Taxonomy" id="1872711"/>
    <lineage>
        <taxon>Bacteria</taxon>
        <taxon>Bacillati</taxon>
        <taxon>Actinomycetota</taxon>
        <taxon>Actinomycetes</taxon>
        <taxon>Pseudonocardiales</taxon>
        <taxon>Pseudonocardiaceae</taxon>
        <taxon>Herbihabitans</taxon>
    </lineage>
</organism>
<dbReference type="OrthoDB" id="4006962at2"/>
<evidence type="ECO:0000256" key="4">
    <source>
        <dbReference type="SAM" id="SignalP"/>
    </source>
</evidence>
<feature type="chain" id="PRO_5038664312" evidence="4">
    <location>
        <begin position="26"/>
        <end position="544"/>
    </location>
</feature>
<dbReference type="PANTHER" id="PTHR43248:SF29">
    <property type="entry name" value="TRIPEPTIDYL AMINOPEPTIDASE"/>
    <property type="match status" value="1"/>
</dbReference>
<feature type="signal peptide" evidence="4">
    <location>
        <begin position="1"/>
        <end position="25"/>
    </location>
</feature>
<keyword evidence="8" id="KW-1185">Reference proteome</keyword>
<evidence type="ECO:0000256" key="1">
    <source>
        <dbReference type="ARBA" id="ARBA00010088"/>
    </source>
</evidence>
<protein>
    <submittedName>
        <fullName evidence="7">Pimeloyl-ACP methyl ester carboxylesterase</fullName>
    </submittedName>
</protein>
<dbReference type="Gene3D" id="3.40.50.1820">
    <property type="entry name" value="alpha/beta hydrolase"/>
    <property type="match status" value="1"/>
</dbReference>
<dbReference type="EMBL" id="SGWQ01000002">
    <property type="protein sequence ID" value="RZS43229.1"/>
    <property type="molecule type" value="Genomic_DNA"/>
</dbReference>
<dbReference type="Pfam" id="PF08386">
    <property type="entry name" value="Abhydrolase_4"/>
    <property type="match status" value="1"/>
</dbReference>
<evidence type="ECO:0000259" key="6">
    <source>
        <dbReference type="Pfam" id="PF08386"/>
    </source>
</evidence>
<dbReference type="SUPFAM" id="SSF53474">
    <property type="entry name" value="alpha/beta-Hydrolases"/>
    <property type="match status" value="1"/>
</dbReference>
<evidence type="ECO:0000313" key="8">
    <source>
        <dbReference type="Proteomes" id="UP000294257"/>
    </source>
</evidence>
<evidence type="ECO:0000256" key="3">
    <source>
        <dbReference type="ARBA" id="ARBA00022801"/>
    </source>
</evidence>
<feature type="domain" description="AB hydrolase-1" evidence="5">
    <location>
        <begin position="102"/>
        <end position="259"/>
    </location>
</feature>
<name>A0A4Q7L161_9PSEU</name>
<dbReference type="GO" id="GO:0016787">
    <property type="term" value="F:hydrolase activity"/>
    <property type="evidence" value="ECO:0007669"/>
    <property type="project" value="UniProtKB-KW"/>
</dbReference>
<accession>A0A4Q7L161</accession>
<dbReference type="RefSeq" id="WP_130343106.1">
    <property type="nucleotide sequence ID" value="NZ_SGWQ01000002.1"/>
</dbReference>